<proteinExistence type="predicted"/>
<sequence>DQTGVIYLPGSRMTWAPTGAKQVPLIGNEEKRAFTALLAITAAGGRLPIQCVYEGKTTKSVPSDSAANRKDCNDAGFCFVFSGKTRNHWSNQMTMREW</sequence>
<evidence type="ECO:0000313" key="2">
    <source>
        <dbReference type="Proteomes" id="UP001218218"/>
    </source>
</evidence>
<dbReference type="Proteomes" id="UP001218218">
    <property type="component" value="Unassembled WGS sequence"/>
</dbReference>
<accession>A0AAD7ESV8</accession>
<feature type="non-terminal residue" evidence="1">
    <location>
        <position position="98"/>
    </location>
</feature>
<name>A0AAD7ESV8_9AGAR</name>
<reference evidence="1" key="1">
    <citation type="submission" date="2023-03" db="EMBL/GenBank/DDBJ databases">
        <title>Massive genome expansion in bonnet fungi (Mycena s.s.) driven by repeated elements and novel gene families across ecological guilds.</title>
        <authorList>
            <consortium name="Lawrence Berkeley National Laboratory"/>
            <person name="Harder C.B."/>
            <person name="Miyauchi S."/>
            <person name="Viragh M."/>
            <person name="Kuo A."/>
            <person name="Thoen E."/>
            <person name="Andreopoulos B."/>
            <person name="Lu D."/>
            <person name="Skrede I."/>
            <person name="Drula E."/>
            <person name="Henrissat B."/>
            <person name="Morin E."/>
            <person name="Kohler A."/>
            <person name="Barry K."/>
            <person name="LaButti K."/>
            <person name="Morin E."/>
            <person name="Salamov A."/>
            <person name="Lipzen A."/>
            <person name="Mereny Z."/>
            <person name="Hegedus B."/>
            <person name="Baldrian P."/>
            <person name="Stursova M."/>
            <person name="Weitz H."/>
            <person name="Taylor A."/>
            <person name="Grigoriev I.V."/>
            <person name="Nagy L.G."/>
            <person name="Martin F."/>
            <person name="Kauserud H."/>
        </authorList>
    </citation>
    <scope>NUCLEOTIDE SEQUENCE</scope>
    <source>
        <strain evidence="1">CBHHK002</strain>
    </source>
</reference>
<protein>
    <submittedName>
        <fullName evidence="1">Uncharacterized protein</fullName>
    </submittedName>
</protein>
<feature type="non-terminal residue" evidence="1">
    <location>
        <position position="1"/>
    </location>
</feature>
<dbReference type="AlphaFoldDB" id="A0AAD7ESV8"/>
<organism evidence="1 2">
    <name type="scientific">Mycena albidolilacea</name>
    <dbReference type="NCBI Taxonomy" id="1033008"/>
    <lineage>
        <taxon>Eukaryota</taxon>
        <taxon>Fungi</taxon>
        <taxon>Dikarya</taxon>
        <taxon>Basidiomycota</taxon>
        <taxon>Agaricomycotina</taxon>
        <taxon>Agaricomycetes</taxon>
        <taxon>Agaricomycetidae</taxon>
        <taxon>Agaricales</taxon>
        <taxon>Marasmiineae</taxon>
        <taxon>Mycenaceae</taxon>
        <taxon>Mycena</taxon>
    </lineage>
</organism>
<keyword evidence="2" id="KW-1185">Reference proteome</keyword>
<gene>
    <name evidence="1" type="ORF">DFH08DRAFT_618508</name>
</gene>
<evidence type="ECO:0000313" key="1">
    <source>
        <dbReference type="EMBL" id="KAJ7349737.1"/>
    </source>
</evidence>
<comment type="caution">
    <text evidence="1">The sequence shown here is derived from an EMBL/GenBank/DDBJ whole genome shotgun (WGS) entry which is preliminary data.</text>
</comment>
<dbReference type="EMBL" id="JARIHO010000015">
    <property type="protein sequence ID" value="KAJ7349737.1"/>
    <property type="molecule type" value="Genomic_DNA"/>
</dbReference>